<keyword evidence="6 11" id="KW-0812">Transmembrane</keyword>
<dbReference type="PROSITE" id="PS50110">
    <property type="entry name" value="RESPONSE_REGULATORY"/>
    <property type="match status" value="1"/>
</dbReference>
<keyword evidence="14" id="KW-0418">Kinase</keyword>
<reference evidence="14 15" key="1">
    <citation type="submission" date="2017-04" db="EMBL/GenBank/DDBJ databases">
        <authorList>
            <person name="Afonso C.L."/>
            <person name="Miller P.J."/>
            <person name="Scott M.A."/>
            <person name="Spackman E."/>
            <person name="Goraichik I."/>
            <person name="Dimitrov K.M."/>
            <person name="Suarez D.L."/>
            <person name="Swayne D.E."/>
        </authorList>
    </citation>
    <scope>NUCLEOTIDE SEQUENCE [LARGE SCALE GENOMIC DNA]</scope>
    <source>
        <strain evidence="14 15">A2P</strain>
    </source>
</reference>
<feature type="domain" description="Response regulatory" evidence="13">
    <location>
        <begin position="639"/>
        <end position="754"/>
    </location>
</feature>
<dbReference type="Pfam" id="PF00072">
    <property type="entry name" value="Response_reg"/>
    <property type="match status" value="1"/>
</dbReference>
<dbReference type="InterPro" id="IPR036890">
    <property type="entry name" value="HATPase_C_sf"/>
</dbReference>
<dbReference type="Pfam" id="PF02518">
    <property type="entry name" value="HATPase_c"/>
    <property type="match status" value="1"/>
</dbReference>
<protein>
    <recommendedName>
        <fullName evidence="3">histidine kinase</fullName>
        <ecNumber evidence="3">2.7.13.3</ecNumber>
    </recommendedName>
</protein>
<keyword evidence="14" id="KW-0808">Transferase</keyword>
<evidence type="ECO:0000256" key="4">
    <source>
        <dbReference type="ARBA" id="ARBA00022475"/>
    </source>
</evidence>
<evidence type="ECO:0000256" key="2">
    <source>
        <dbReference type="ARBA" id="ARBA00004651"/>
    </source>
</evidence>
<dbReference type="Pfam" id="PF00512">
    <property type="entry name" value="HisKA"/>
    <property type="match status" value="1"/>
</dbReference>
<name>A0A1X7F1G7_9PROT</name>
<evidence type="ECO:0000256" key="9">
    <source>
        <dbReference type="PROSITE-ProRule" id="PRU00169"/>
    </source>
</evidence>
<feature type="modified residue" description="4-aspartylphosphate" evidence="9">
    <location>
        <position position="689"/>
    </location>
</feature>
<evidence type="ECO:0000256" key="7">
    <source>
        <dbReference type="ARBA" id="ARBA00022989"/>
    </source>
</evidence>
<evidence type="ECO:0000256" key="8">
    <source>
        <dbReference type="ARBA" id="ARBA00023136"/>
    </source>
</evidence>
<evidence type="ECO:0000256" key="3">
    <source>
        <dbReference type="ARBA" id="ARBA00012438"/>
    </source>
</evidence>
<evidence type="ECO:0000313" key="14">
    <source>
        <dbReference type="EMBL" id="SMF44126.1"/>
    </source>
</evidence>
<dbReference type="GO" id="GO:0000155">
    <property type="term" value="F:phosphorelay sensor kinase activity"/>
    <property type="evidence" value="ECO:0007669"/>
    <property type="project" value="InterPro"/>
</dbReference>
<sequence>MLRLLRTSRPLQRIGALGVAVLAVLCGGTAIVLNRLHDETLAEATLGLRTLNASLAEQTARTIEGIDLTVGGVAEQIPLENRRSLEAFKRLRFERQVHEILKAKASSLPQLEALSLVAADGSLVNFTRQFPAPTLDLSRRDYVLAFKDGDPRQAYLSRPTKSMVTGEWTLYIARRVNDANGGMVGVVVGAIRLSYFEEFYRSLHVVPGSGFSLWWRDGMLLARFPPVPDKIGTLAADSAIDSQIALSGTANATLQRSIDGKDRILSIQLLRNYPLVVRVSRTREEVLARWRSQAVFIAGAGLVSMVALALMLWAMARQFLAYETANRALGERRQAVKARDEAEEHVRQLQKMEALGQLTGGVAHDFNNLLQAVRSSLHMLEAGGELRGKESRRALEVASQAVDRGATLTQHLLAFARRQRLAPAPVDLGAQVAGMATLLERTLGDAIRIRIDRDDAVPPALVDPHQFDIALLNLAINARDAMPDGGSLTIAVTSLSVGAGKDRGTGTGDGISPALAPSLAPGGYVAVTVRDSGTGMPPEVLARACDPFFTTKPVGQGSGLGLSMVHGLTAQSGGGMRLESHPGLGTAVTLYLPHAPVPVDGGSDAPAGTAAGNQPLSVPAAAPSPAPAPSAPAPSANVRVLLVEDDALVRMANAAVLDEAGILVSEASSGEEALALLEADEGIGVLVTDFAMPGMTGADLTRLVRRHRPGLPVLIVTGYAEKAVLQDLGREPGIRILSKPIPPAALIGHIMAAL</sequence>
<dbReference type="GO" id="GO:0005886">
    <property type="term" value="C:plasma membrane"/>
    <property type="evidence" value="ECO:0007669"/>
    <property type="project" value="UniProtKB-SubCell"/>
</dbReference>
<keyword evidence="8 11" id="KW-0472">Membrane</keyword>
<comment type="catalytic activity">
    <reaction evidence="1">
        <text>ATP + protein L-histidine = ADP + protein N-phospho-L-histidine.</text>
        <dbReference type="EC" id="2.7.13.3"/>
    </reaction>
</comment>
<evidence type="ECO:0000259" key="12">
    <source>
        <dbReference type="PROSITE" id="PS50109"/>
    </source>
</evidence>
<dbReference type="PANTHER" id="PTHR43065:SF49">
    <property type="entry name" value="HISTIDINE KINASE"/>
    <property type="match status" value="1"/>
</dbReference>
<dbReference type="InterPro" id="IPR003661">
    <property type="entry name" value="HisK_dim/P_dom"/>
</dbReference>
<dbReference type="InterPro" id="IPR003594">
    <property type="entry name" value="HATPase_dom"/>
</dbReference>
<dbReference type="CDD" id="cd12915">
    <property type="entry name" value="PDC2_DGC_like"/>
    <property type="match status" value="1"/>
</dbReference>
<evidence type="ECO:0000259" key="13">
    <source>
        <dbReference type="PROSITE" id="PS50110"/>
    </source>
</evidence>
<dbReference type="Gene3D" id="3.30.565.10">
    <property type="entry name" value="Histidine kinase-like ATPase, C-terminal domain"/>
    <property type="match status" value="1"/>
</dbReference>
<keyword evidence="4" id="KW-1003">Cell membrane</keyword>
<evidence type="ECO:0000256" key="1">
    <source>
        <dbReference type="ARBA" id="ARBA00000085"/>
    </source>
</evidence>
<dbReference type="Gene3D" id="3.30.450.20">
    <property type="entry name" value="PAS domain"/>
    <property type="match status" value="2"/>
</dbReference>
<dbReference type="SUPFAM" id="SSF55874">
    <property type="entry name" value="ATPase domain of HSP90 chaperone/DNA topoisomerase II/histidine kinase"/>
    <property type="match status" value="1"/>
</dbReference>
<evidence type="ECO:0000256" key="6">
    <source>
        <dbReference type="ARBA" id="ARBA00022692"/>
    </source>
</evidence>
<dbReference type="InterPro" id="IPR011006">
    <property type="entry name" value="CheY-like_superfamily"/>
</dbReference>
<dbReference type="PANTHER" id="PTHR43065">
    <property type="entry name" value="SENSOR HISTIDINE KINASE"/>
    <property type="match status" value="1"/>
</dbReference>
<organism evidence="14 15">
    <name type="scientific">Azospirillum oryzae</name>
    <dbReference type="NCBI Taxonomy" id="286727"/>
    <lineage>
        <taxon>Bacteria</taxon>
        <taxon>Pseudomonadati</taxon>
        <taxon>Pseudomonadota</taxon>
        <taxon>Alphaproteobacteria</taxon>
        <taxon>Rhodospirillales</taxon>
        <taxon>Azospirillaceae</taxon>
        <taxon>Azospirillum</taxon>
    </lineage>
</organism>
<accession>A0A1X7F1G7</accession>
<dbReference type="InterPro" id="IPR001789">
    <property type="entry name" value="Sig_transdc_resp-reg_receiver"/>
</dbReference>
<dbReference type="STRING" id="286727.SAMN02982917_2281"/>
<feature type="transmembrane region" description="Helical" evidence="11">
    <location>
        <begin position="294"/>
        <end position="316"/>
    </location>
</feature>
<keyword evidence="7 11" id="KW-1133">Transmembrane helix</keyword>
<feature type="compositionally biased region" description="Pro residues" evidence="10">
    <location>
        <begin position="622"/>
        <end position="632"/>
    </location>
</feature>
<dbReference type="CDD" id="cd12914">
    <property type="entry name" value="PDC1_DGC_like"/>
    <property type="match status" value="1"/>
</dbReference>
<dbReference type="SMART" id="SM00388">
    <property type="entry name" value="HisKA"/>
    <property type="match status" value="1"/>
</dbReference>
<dbReference type="EC" id="2.7.13.3" evidence="3"/>
<dbReference type="Pfam" id="PF02743">
    <property type="entry name" value="dCache_1"/>
    <property type="match status" value="1"/>
</dbReference>
<evidence type="ECO:0000256" key="11">
    <source>
        <dbReference type="SAM" id="Phobius"/>
    </source>
</evidence>
<comment type="subcellular location">
    <subcellularLocation>
        <location evidence="2">Cell membrane</location>
        <topology evidence="2">Multi-pass membrane protein</topology>
    </subcellularLocation>
</comment>
<dbReference type="EMBL" id="FXAK01000004">
    <property type="protein sequence ID" value="SMF44126.1"/>
    <property type="molecule type" value="Genomic_DNA"/>
</dbReference>
<dbReference type="InterPro" id="IPR004358">
    <property type="entry name" value="Sig_transdc_His_kin-like_C"/>
</dbReference>
<dbReference type="PRINTS" id="PR00344">
    <property type="entry name" value="BCTRLSENSOR"/>
</dbReference>
<feature type="region of interest" description="Disordered" evidence="10">
    <location>
        <begin position="599"/>
        <end position="633"/>
    </location>
</feature>
<dbReference type="Proteomes" id="UP000192936">
    <property type="component" value="Unassembled WGS sequence"/>
</dbReference>
<evidence type="ECO:0000313" key="15">
    <source>
        <dbReference type="Proteomes" id="UP000192936"/>
    </source>
</evidence>
<proteinExistence type="predicted"/>
<dbReference type="OrthoDB" id="9796100at2"/>
<dbReference type="RefSeq" id="WP_085085279.1">
    <property type="nucleotide sequence ID" value="NZ_FXAK01000004.1"/>
</dbReference>
<dbReference type="Gene3D" id="1.10.287.130">
    <property type="match status" value="1"/>
</dbReference>
<dbReference type="SMART" id="SM00448">
    <property type="entry name" value="REC"/>
    <property type="match status" value="1"/>
</dbReference>
<dbReference type="AlphaFoldDB" id="A0A1X7F1G7"/>
<dbReference type="InterPro" id="IPR033479">
    <property type="entry name" value="dCache_1"/>
</dbReference>
<dbReference type="SUPFAM" id="SSF47384">
    <property type="entry name" value="Homodimeric domain of signal transducing histidine kinase"/>
    <property type="match status" value="1"/>
</dbReference>
<feature type="domain" description="Histidine kinase" evidence="12">
    <location>
        <begin position="361"/>
        <end position="596"/>
    </location>
</feature>
<gene>
    <name evidence="14" type="ORF">SAMN02982917_2281</name>
</gene>
<dbReference type="InterPro" id="IPR005467">
    <property type="entry name" value="His_kinase_dom"/>
</dbReference>
<keyword evidence="5 9" id="KW-0597">Phosphoprotein</keyword>
<dbReference type="PROSITE" id="PS50109">
    <property type="entry name" value="HIS_KIN"/>
    <property type="match status" value="1"/>
</dbReference>
<evidence type="ECO:0000256" key="10">
    <source>
        <dbReference type="SAM" id="MobiDB-lite"/>
    </source>
</evidence>
<dbReference type="InterPro" id="IPR036097">
    <property type="entry name" value="HisK_dim/P_sf"/>
</dbReference>
<feature type="transmembrane region" description="Helical" evidence="11">
    <location>
        <begin position="14"/>
        <end position="33"/>
    </location>
</feature>
<dbReference type="SMART" id="SM00387">
    <property type="entry name" value="HATPase_c"/>
    <property type="match status" value="1"/>
</dbReference>
<evidence type="ECO:0000256" key="5">
    <source>
        <dbReference type="ARBA" id="ARBA00022553"/>
    </source>
</evidence>
<dbReference type="SUPFAM" id="SSF52172">
    <property type="entry name" value="CheY-like"/>
    <property type="match status" value="1"/>
</dbReference>
<dbReference type="Gene3D" id="3.40.50.2300">
    <property type="match status" value="1"/>
</dbReference>